<evidence type="ECO:0000256" key="2">
    <source>
        <dbReference type="SAM" id="Phobius"/>
    </source>
</evidence>
<reference evidence="6 7" key="1">
    <citation type="submission" date="2020-05" db="EMBL/GenBank/DDBJ databases">
        <title>The draft genome sequence of Maribacter arenosus CAU 1321.</title>
        <authorList>
            <person name="Mu L."/>
        </authorList>
    </citation>
    <scope>NUCLEOTIDE SEQUENCE [LARGE SCALE GENOMIC DNA]</scope>
    <source>
        <strain evidence="6 7">CAU 1321</strain>
    </source>
</reference>
<proteinExistence type="predicted"/>
<feature type="signal peptide" evidence="3">
    <location>
        <begin position="1"/>
        <end position="19"/>
    </location>
</feature>
<feature type="region of interest" description="Disordered" evidence="1">
    <location>
        <begin position="536"/>
        <end position="564"/>
    </location>
</feature>
<dbReference type="Pfam" id="PF09972">
    <property type="entry name" value="DUF2207"/>
    <property type="match status" value="1"/>
</dbReference>
<feature type="transmembrane region" description="Helical" evidence="2">
    <location>
        <begin position="396"/>
        <end position="416"/>
    </location>
</feature>
<evidence type="ECO:0000313" key="7">
    <source>
        <dbReference type="Proteomes" id="UP000598350"/>
    </source>
</evidence>
<keyword evidence="2" id="KW-0812">Transmembrane</keyword>
<evidence type="ECO:0000256" key="3">
    <source>
        <dbReference type="SAM" id="SignalP"/>
    </source>
</evidence>
<organism evidence="6 7">
    <name type="scientific">Maribacter arenosus</name>
    <dbReference type="NCBI Taxonomy" id="1854708"/>
    <lineage>
        <taxon>Bacteria</taxon>
        <taxon>Pseudomonadati</taxon>
        <taxon>Bacteroidota</taxon>
        <taxon>Flavobacteriia</taxon>
        <taxon>Flavobacteriales</taxon>
        <taxon>Flavobacteriaceae</taxon>
        <taxon>Maribacter</taxon>
    </lineage>
</organism>
<keyword evidence="2" id="KW-0472">Membrane</keyword>
<keyword evidence="2" id="KW-1133">Transmembrane helix</keyword>
<keyword evidence="7" id="KW-1185">Reference proteome</keyword>
<evidence type="ECO:0000256" key="1">
    <source>
        <dbReference type="SAM" id="MobiDB-lite"/>
    </source>
</evidence>
<dbReference type="Pfam" id="PF20990">
    <property type="entry name" value="DUF2207_C"/>
    <property type="match status" value="1"/>
</dbReference>
<sequence length="564" mass="64115">MKRFFLVLFALLPIFNGFAQDFTVHGYSVEIFIHQEGYFDVIENYDVNFETYKHGIYRTIQTNYDLIDEEGNAQKRRIKIRDIKVPNYKFDAPFDFVQKLSDQIEIKIGDENKTLIGPQHYEISYRVYNAFLFTDSQIRFYWNIKPDGWQADFHQITFKIHVPDEIILGRENSFVYSGLSGTRITSNDFKIDFDKGSLEGRGIEDFVSRPGESVTVLINLPPNAIKEIKPLWPFWNEYGWLFFVGALIIAFFLIWRKFGKDERVVRTTSYYPPENIDPAMAGFLIDDKADNADLISLLPFWGSKGHLRIEEVPKKGLFGKKDTKLICLKPLPNEVADYELKIFNGLFGSNPGKDGAEVLVSSLKDTFYTTMLEANRALKKKAQPYYVAESKKIQGITWIVLVFIAIVLTFVGLVYWGLLAAIALFITCILLMILNVYMVKKNSRGNRVLSELKGFKQFIKVAEENKLKMLLKDDSSYFENTMGYALAFGRFDKWAKKFEALHVPPPQWYSSPSSKTLTMHSFSKSFSRSMTMAKSNMVSTPSSSGSSGGGSSGGGFGGGGGGSW</sequence>
<comment type="caution">
    <text evidence="6">The sequence shown here is derived from an EMBL/GenBank/DDBJ whole genome shotgun (WGS) entry which is preliminary data.</text>
</comment>
<feature type="compositionally biased region" description="Gly residues" evidence="1">
    <location>
        <begin position="546"/>
        <end position="564"/>
    </location>
</feature>
<feature type="transmembrane region" description="Helical" evidence="2">
    <location>
        <begin position="422"/>
        <end position="439"/>
    </location>
</feature>
<feature type="domain" description="DUF2207" evidence="4">
    <location>
        <begin position="25"/>
        <end position="169"/>
    </location>
</feature>
<feature type="transmembrane region" description="Helical" evidence="2">
    <location>
        <begin position="238"/>
        <end position="255"/>
    </location>
</feature>
<name>A0ABR7VAM9_9FLAO</name>
<dbReference type="InterPro" id="IPR018702">
    <property type="entry name" value="DUF2207"/>
</dbReference>
<accession>A0ABR7VAM9</accession>
<dbReference type="RefSeq" id="WP_188313869.1">
    <property type="nucleotide sequence ID" value="NZ_JABTCG010000003.1"/>
</dbReference>
<evidence type="ECO:0000259" key="4">
    <source>
        <dbReference type="Pfam" id="PF09972"/>
    </source>
</evidence>
<dbReference type="Proteomes" id="UP000598350">
    <property type="component" value="Unassembled WGS sequence"/>
</dbReference>
<dbReference type="EMBL" id="JABTCG010000003">
    <property type="protein sequence ID" value="MBD0850729.1"/>
    <property type="molecule type" value="Genomic_DNA"/>
</dbReference>
<keyword evidence="3" id="KW-0732">Signal</keyword>
<feature type="domain" description="Predicted membrane protein YciQ-like C-terminal" evidence="5">
    <location>
        <begin position="270"/>
        <end position="498"/>
    </location>
</feature>
<dbReference type="InterPro" id="IPR048389">
    <property type="entry name" value="YciQ-like_C"/>
</dbReference>
<gene>
    <name evidence="6" type="ORF">HPE63_08620</name>
</gene>
<feature type="chain" id="PRO_5045989892" evidence="3">
    <location>
        <begin position="20"/>
        <end position="564"/>
    </location>
</feature>
<protein>
    <submittedName>
        <fullName evidence="6">DUF2207 domain-containing protein</fullName>
    </submittedName>
</protein>
<evidence type="ECO:0000313" key="6">
    <source>
        <dbReference type="EMBL" id="MBD0850729.1"/>
    </source>
</evidence>
<evidence type="ECO:0000259" key="5">
    <source>
        <dbReference type="Pfam" id="PF20990"/>
    </source>
</evidence>